<keyword evidence="1" id="KW-1133">Transmembrane helix</keyword>
<name>F4N765_YEREN</name>
<reference evidence="2" key="1">
    <citation type="journal article" date="2011" name="BMC Genomics">
        <title>Shotgun sequencing of Yersinia enterocolitica strain W22703 (biotype 2, serotype O:9): genomic evidence for oscillation between invertebrates and mammals.</title>
        <authorList>
            <person name="Fuchs T.M."/>
            <person name="Brandt K."/>
            <person name="Starke M."/>
            <person name="Rattei T."/>
        </authorList>
    </citation>
    <scope>NUCLEOTIDE SEQUENCE</scope>
</reference>
<organism evidence="2">
    <name type="scientific">Yersinia enterocolitica W22703</name>
    <dbReference type="NCBI Taxonomy" id="913028"/>
    <lineage>
        <taxon>Bacteria</taxon>
        <taxon>Pseudomonadati</taxon>
        <taxon>Pseudomonadota</taxon>
        <taxon>Gammaproteobacteria</taxon>
        <taxon>Enterobacterales</taxon>
        <taxon>Yersiniaceae</taxon>
        <taxon>Yersinia</taxon>
    </lineage>
</organism>
<keyword evidence="1" id="KW-0472">Membrane</keyword>
<sequence>MAIKFTANKPGRFSAKLSGDIIKTNSIKSNSIKFLIRVLLFNRLFIFISGDIIIFLNV</sequence>
<keyword evidence="1" id="KW-0812">Transmembrane</keyword>
<proteinExistence type="predicted"/>
<dbReference type="AlphaFoldDB" id="F4N765"/>
<evidence type="ECO:0000256" key="1">
    <source>
        <dbReference type="SAM" id="Phobius"/>
    </source>
</evidence>
<feature type="transmembrane region" description="Helical" evidence="1">
    <location>
        <begin position="34"/>
        <end position="56"/>
    </location>
</feature>
<dbReference type="EMBL" id="FR718757">
    <property type="protein sequence ID" value="CBX73923.1"/>
    <property type="molecule type" value="Genomic_DNA"/>
</dbReference>
<protein>
    <submittedName>
        <fullName evidence="2">Uncharacterized protein</fullName>
    </submittedName>
</protein>
<accession>F4N765</accession>
<gene>
    <name evidence="2" type="ORF">YEW_HB30730</name>
</gene>
<evidence type="ECO:0000313" key="2">
    <source>
        <dbReference type="EMBL" id="CBX73923.1"/>
    </source>
</evidence>